<evidence type="ECO:0000313" key="1">
    <source>
        <dbReference type="EMBL" id="GEP95083.1"/>
    </source>
</evidence>
<reference evidence="1 2" key="1">
    <citation type="submission" date="2019-07" db="EMBL/GenBank/DDBJ databases">
        <title>Whole genome shotgun sequence of Chitinophaga cymbidii NBRC 109752.</title>
        <authorList>
            <person name="Hosoyama A."/>
            <person name="Uohara A."/>
            <person name="Ohji S."/>
            <person name="Ichikawa N."/>
        </authorList>
    </citation>
    <scope>NUCLEOTIDE SEQUENCE [LARGE SCALE GENOMIC DNA]</scope>
    <source>
        <strain evidence="1 2">NBRC 109752</strain>
    </source>
</reference>
<dbReference type="GO" id="GO:0016812">
    <property type="term" value="F:hydrolase activity, acting on carbon-nitrogen (but not peptide) bonds, in cyclic amides"/>
    <property type="evidence" value="ECO:0007669"/>
    <property type="project" value="TreeGrafter"/>
</dbReference>
<dbReference type="RefSeq" id="WP_246129873.1">
    <property type="nucleotide sequence ID" value="NZ_BKAU01000001.1"/>
</dbReference>
<dbReference type="Proteomes" id="UP000321436">
    <property type="component" value="Unassembled WGS sequence"/>
</dbReference>
<dbReference type="InterPro" id="IPR050378">
    <property type="entry name" value="Metallo-dep_Hydrolases_sf"/>
</dbReference>
<keyword evidence="2" id="KW-1185">Reference proteome</keyword>
<dbReference type="PANTHER" id="PTHR11647">
    <property type="entry name" value="HYDRANTOINASE/DIHYDROPYRIMIDINASE FAMILY MEMBER"/>
    <property type="match status" value="1"/>
</dbReference>
<evidence type="ECO:0000313" key="2">
    <source>
        <dbReference type="Proteomes" id="UP000321436"/>
    </source>
</evidence>
<dbReference type="InterPro" id="IPR011059">
    <property type="entry name" value="Metal-dep_hydrolase_composite"/>
</dbReference>
<organism evidence="1 2">
    <name type="scientific">Chitinophaga cymbidii</name>
    <dbReference type="NCBI Taxonomy" id="1096750"/>
    <lineage>
        <taxon>Bacteria</taxon>
        <taxon>Pseudomonadati</taxon>
        <taxon>Bacteroidota</taxon>
        <taxon>Chitinophagia</taxon>
        <taxon>Chitinophagales</taxon>
        <taxon>Chitinophagaceae</taxon>
        <taxon>Chitinophaga</taxon>
    </lineage>
</organism>
<dbReference type="EMBL" id="BKAU01000001">
    <property type="protein sequence ID" value="GEP95083.1"/>
    <property type="molecule type" value="Genomic_DNA"/>
</dbReference>
<dbReference type="Gene3D" id="2.30.40.10">
    <property type="entry name" value="Urease, subunit C, domain 1"/>
    <property type="match status" value="1"/>
</dbReference>
<dbReference type="AlphaFoldDB" id="A0A512RHA7"/>
<comment type="caution">
    <text evidence="1">The sequence shown here is derived from an EMBL/GenBank/DDBJ whole genome shotgun (WGS) entry which is preliminary data.</text>
</comment>
<dbReference type="GO" id="GO:0005829">
    <property type="term" value="C:cytosol"/>
    <property type="evidence" value="ECO:0007669"/>
    <property type="project" value="TreeGrafter"/>
</dbReference>
<dbReference type="SUPFAM" id="SSF51338">
    <property type="entry name" value="Composite domain of metallo-dependent hydrolases"/>
    <property type="match status" value="1"/>
</dbReference>
<name>A0A512RHA7_9BACT</name>
<proteinExistence type="predicted"/>
<protein>
    <recommendedName>
        <fullName evidence="3">Amidohydrolase 3 domain-containing protein</fullName>
    </recommendedName>
</protein>
<dbReference type="PANTHER" id="PTHR11647:SF1">
    <property type="entry name" value="COLLAPSIN RESPONSE MEDIATOR PROTEIN"/>
    <property type="match status" value="1"/>
</dbReference>
<accession>A0A512RHA7</accession>
<sequence>MIKPHFLWCILAAWVPCKAQDCDLLIRNAKIIDGTGNSWYHGDLAVKDGRILQTGRLPSTLTAKRTIDASGLVAAPGFIDVHTHIEGDDFKIPTRIISFTTALPP</sequence>
<gene>
    <name evidence="1" type="ORF">CCY01nite_13430</name>
</gene>
<evidence type="ECO:0008006" key="3">
    <source>
        <dbReference type="Google" id="ProtNLM"/>
    </source>
</evidence>